<dbReference type="SUPFAM" id="SSF55729">
    <property type="entry name" value="Acyl-CoA N-acyltransferases (Nat)"/>
    <property type="match status" value="1"/>
</dbReference>
<protein>
    <submittedName>
        <fullName evidence="2">GNAT family N-acetyltransferase</fullName>
    </submittedName>
</protein>
<dbReference type="InterPro" id="IPR053144">
    <property type="entry name" value="Acetyltransferase_Butenolide"/>
</dbReference>
<evidence type="ECO:0000313" key="2">
    <source>
        <dbReference type="EMBL" id="GAA4224420.1"/>
    </source>
</evidence>
<name>A0ABP8BSP9_9ACTN</name>
<dbReference type="Proteomes" id="UP001501710">
    <property type="component" value="Unassembled WGS sequence"/>
</dbReference>
<accession>A0ABP8BSP9</accession>
<dbReference type="CDD" id="cd04301">
    <property type="entry name" value="NAT_SF"/>
    <property type="match status" value="1"/>
</dbReference>
<dbReference type="InterPro" id="IPR000182">
    <property type="entry name" value="GNAT_dom"/>
</dbReference>
<evidence type="ECO:0000259" key="1">
    <source>
        <dbReference type="PROSITE" id="PS51186"/>
    </source>
</evidence>
<dbReference type="Pfam" id="PF13673">
    <property type="entry name" value="Acetyltransf_10"/>
    <property type="match status" value="1"/>
</dbReference>
<evidence type="ECO:0000313" key="3">
    <source>
        <dbReference type="Proteomes" id="UP001501710"/>
    </source>
</evidence>
<dbReference type="RefSeq" id="WP_344888557.1">
    <property type="nucleotide sequence ID" value="NZ_BAABAS010000003.1"/>
</dbReference>
<organism evidence="2 3">
    <name type="scientific">Actinomadura meridiana</name>
    <dbReference type="NCBI Taxonomy" id="559626"/>
    <lineage>
        <taxon>Bacteria</taxon>
        <taxon>Bacillati</taxon>
        <taxon>Actinomycetota</taxon>
        <taxon>Actinomycetes</taxon>
        <taxon>Streptosporangiales</taxon>
        <taxon>Thermomonosporaceae</taxon>
        <taxon>Actinomadura</taxon>
    </lineage>
</organism>
<dbReference type="PROSITE" id="PS51186">
    <property type="entry name" value="GNAT"/>
    <property type="match status" value="1"/>
</dbReference>
<feature type="domain" description="N-acetyltransferase" evidence="1">
    <location>
        <begin position="5"/>
        <end position="136"/>
    </location>
</feature>
<dbReference type="EMBL" id="BAABAS010000003">
    <property type="protein sequence ID" value="GAA4224420.1"/>
    <property type="molecule type" value="Genomic_DNA"/>
</dbReference>
<proteinExistence type="predicted"/>
<reference evidence="3" key="1">
    <citation type="journal article" date="2019" name="Int. J. Syst. Evol. Microbiol.">
        <title>The Global Catalogue of Microorganisms (GCM) 10K type strain sequencing project: providing services to taxonomists for standard genome sequencing and annotation.</title>
        <authorList>
            <consortium name="The Broad Institute Genomics Platform"/>
            <consortium name="The Broad Institute Genome Sequencing Center for Infectious Disease"/>
            <person name="Wu L."/>
            <person name="Ma J."/>
        </authorList>
    </citation>
    <scope>NUCLEOTIDE SEQUENCE [LARGE SCALE GENOMIC DNA]</scope>
    <source>
        <strain evidence="3">JCM 17440</strain>
    </source>
</reference>
<comment type="caution">
    <text evidence="2">The sequence shown here is derived from an EMBL/GenBank/DDBJ whole genome shotgun (WGS) entry which is preliminary data.</text>
</comment>
<dbReference type="PANTHER" id="PTHR43233:SF1">
    <property type="entry name" value="FAMILY N-ACETYLTRANSFERASE, PUTATIVE (AFU_ORTHOLOGUE AFUA_6G03350)-RELATED"/>
    <property type="match status" value="1"/>
</dbReference>
<dbReference type="Gene3D" id="3.40.630.30">
    <property type="match status" value="1"/>
</dbReference>
<dbReference type="PANTHER" id="PTHR43233">
    <property type="entry name" value="FAMILY N-ACETYLTRANSFERASE, PUTATIVE (AFU_ORTHOLOGUE AFUA_6G03350)-RELATED"/>
    <property type="match status" value="1"/>
</dbReference>
<keyword evidence="3" id="KW-1185">Reference proteome</keyword>
<gene>
    <name evidence="2" type="ORF">GCM10022254_03810</name>
</gene>
<sequence length="136" mass="15087">MRWKVERVDGALLDVDEVLGVYRASGLGKRRPIDDRARFAAMLRNANLVVVCRVDGAMAGIARCVSDFSYVTYLSDIAVTEAWQRRGIGRALIDAIRAETPTAKIILLSAPAATEYYPHIGFTRHESAWVLNPDPQ</sequence>
<dbReference type="InterPro" id="IPR016181">
    <property type="entry name" value="Acyl_CoA_acyltransferase"/>
</dbReference>